<sequence>MEADEVNRLVQLFADTQDINFVATSSPHPLSKSEHGSWKALVWVLYDRDQRLLFAFVPLLIGFSLITTLFLNKRSSNTSGMKVRSKFLMDVIQGNTTVRRFRVVILRSSMMFAMTLYKCIPTLRLGMPSRMPIINLFLRDGVFWFLGVLISASAAMISWLVGRPSIVYLVNTIFSLVASHALLNIKAILIAVTNNDDLDGDYDSSNFHPTTLRRLSNASASPRRGRVDGFWHCVS</sequence>
<dbReference type="OrthoDB" id="2982596at2759"/>
<dbReference type="EMBL" id="LUEZ02000048">
    <property type="protein sequence ID" value="RDB23007.1"/>
    <property type="molecule type" value="Genomic_DNA"/>
</dbReference>
<dbReference type="STRING" id="39966.A0A369JR40"/>
<keyword evidence="1" id="KW-0472">Membrane</keyword>
<protein>
    <submittedName>
        <fullName evidence="2">Uncharacterized protein</fullName>
    </submittedName>
</protein>
<proteinExistence type="predicted"/>
<feature type="transmembrane region" description="Helical" evidence="1">
    <location>
        <begin position="52"/>
        <end position="71"/>
    </location>
</feature>
<accession>A0A369JR40</accession>
<reference evidence="2" key="1">
    <citation type="submission" date="2018-04" db="EMBL/GenBank/DDBJ databases">
        <title>Whole genome sequencing of Hypsizygus marmoreus.</title>
        <authorList>
            <person name="Choi I.-G."/>
            <person name="Min B."/>
            <person name="Kim J.-G."/>
            <person name="Kim S."/>
            <person name="Oh Y.-L."/>
            <person name="Kong W.-S."/>
            <person name="Park H."/>
            <person name="Jeong J."/>
            <person name="Song E.-S."/>
        </authorList>
    </citation>
    <scope>NUCLEOTIDE SEQUENCE [LARGE SCALE GENOMIC DNA]</scope>
    <source>
        <strain evidence="2">51987-8</strain>
    </source>
</reference>
<feature type="transmembrane region" description="Helical" evidence="1">
    <location>
        <begin position="101"/>
        <end position="120"/>
    </location>
</feature>
<feature type="transmembrane region" description="Helical" evidence="1">
    <location>
        <begin position="166"/>
        <end position="185"/>
    </location>
</feature>
<keyword evidence="1" id="KW-1133">Transmembrane helix</keyword>
<evidence type="ECO:0000313" key="2">
    <source>
        <dbReference type="EMBL" id="RDB23007.1"/>
    </source>
</evidence>
<feature type="transmembrane region" description="Helical" evidence="1">
    <location>
        <begin position="141"/>
        <end position="160"/>
    </location>
</feature>
<organism evidence="2 3">
    <name type="scientific">Hypsizygus marmoreus</name>
    <name type="common">White beech mushroom</name>
    <name type="synonym">Agaricus marmoreus</name>
    <dbReference type="NCBI Taxonomy" id="39966"/>
    <lineage>
        <taxon>Eukaryota</taxon>
        <taxon>Fungi</taxon>
        <taxon>Dikarya</taxon>
        <taxon>Basidiomycota</taxon>
        <taxon>Agaricomycotina</taxon>
        <taxon>Agaricomycetes</taxon>
        <taxon>Agaricomycetidae</taxon>
        <taxon>Agaricales</taxon>
        <taxon>Tricholomatineae</taxon>
        <taxon>Lyophyllaceae</taxon>
        <taxon>Hypsizygus</taxon>
    </lineage>
</organism>
<keyword evidence="1" id="KW-0812">Transmembrane</keyword>
<keyword evidence="3" id="KW-1185">Reference proteome</keyword>
<dbReference type="InParanoid" id="A0A369JR40"/>
<evidence type="ECO:0000313" key="3">
    <source>
        <dbReference type="Proteomes" id="UP000076154"/>
    </source>
</evidence>
<gene>
    <name evidence="2" type="ORF">Hypma_009746</name>
</gene>
<dbReference type="Proteomes" id="UP000076154">
    <property type="component" value="Unassembled WGS sequence"/>
</dbReference>
<evidence type="ECO:0000256" key="1">
    <source>
        <dbReference type="SAM" id="Phobius"/>
    </source>
</evidence>
<dbReference type="AlphaFoldDB" id="A0A369JR40"/>
<comment type="caution">
    <text evidence="2">The sequence shown here is derived from an EMBL/GenBank/DDBJ whole genome shotgun (WGS) entry which is preliminary data.</text>
</comment>
<name>A0A369JR40_HYPMA</name>